<accession>A0A812K7Z2</accession>
<feature type="region of interest" description="Disordered" evidence="4">
    <location>
        <begin position="1"/>
        <end position="38"/>
    </location>
</feature>
<protein>
    <recommendedName>
        <fullName evidence="5">MIF4G domain-containing protein</fullName>
    </recommendedName>
</protein>
<organism evidence="6 7">
    <name type="scientific">Symbiodinium necroappetens</name>
    <dbReference type="NCBI Taxonomy" id="1628268"/>
    <lineage>
        <taxon>Eukaryota</taxon>
        <taxon>Sar</taxon>
        <taxon>Alveolata</taxon>
        <taxon>Dinophyceae</taxon>
        <taxon>Suessiales</taxon>
        <taxon>Symbiodiniaceae</taxon>
        <taxon>Symbiodinium</taxon>
    </lineage>
</organism>
<evidence type="ECO:0000256" key="3">
    <source>
        <dbReference type="ARBA" id="ARBA00022917"/>
    </source>
</evidence>
<dbReference type="PANTHER" id="PTHR23253">
    <property type="entry name" value="EUKARYOTIC TRANSLATION INITIATION FACTOR 4 GAMMA"/>
    <property type="match status" value="1"/>
</dbReference>
<dbReference type="Gene3D" id="1.25.40.180">
    <property type="match status" value="1"/>
</dbReference>
<dbReference type="OrthoDB" id="514777at2759"/>
<dbReference type="SUPFAM" id="SSF48371">
    <property type="entry name" value="ARM repeat"/>
    <property type="match status" value="1"/>
</dbReference>
<comment type="similarity">
    <text evidence="1">Belongs to the eukaryotic initiation factor 4G family.</text>
</comment>
<evidence type="ECO:0000313" key="7">
    <source>
        <dbReference type="Proteomes" id="UP000601435"/>
    </source>
</evidence>
<reference evidence="6" key="1">
    <citation type="submission" date="2021-02" db="EMBL/GenBank/DDBJ databases">
        <authorList>
            <person name="Dougan E. K."/>
            <person name="Rhodes N."/>
            <person name="Thang M."/>
            <person name="Chan C."/>
        </authorList>
    </citation>
    <scope>NUCLEOTIDE SEQUENCE</scope>
</reference>
<keyword evidence="2" id="KW-0396">Initiation factor</keyword>
<dbReference type="InterPro" id="IPR016024">
    <property type="entry name" value="ARM-type_fold"/>
</dbReference>
<keyword evidence="7" id="KW-1185">Reference proteome</keyword>
<dbReference type="GO" id="GO:0016281">
    <property type="term" value="C:eukaryotic translation initiation factor 4F complex"/>
    <property type="evidence" value="ECO:0007669"/>
    <property type="project" value="TreeGrafter"/>
</dbReference>
<evidence type="ECO:0000259" key="5">
    <source>
        <dbReference type="SMART" id="SM00543"/>
    </source>
</evidence>
<evidence type="ECO:0000256" key="2">
    <source>
        <dbReference type="ARBA" id="ARBA00022540"/>
    </source>
</evidence>
<dbReference type="AlphaFoldDB" id="A0A812K7Z2"/>
<name>A0A812K7Z2_9DINO</name>
<dbReference type="PANTHER" id="PTHR23253:SF9">
    <property type="entry name" value="EUKARYOTIC TRANSLATION INITIATION FACTOR 4 GAMMA 2"/>
    <property type="match status" value="1"/>
</dbReference>
<evidence type="ECO:0000256" key="1">
    <source>
        <dbReference type="ARBA" id="ARBA00005775"/>
    </source>
</evidence>
<dbReference type="GO" id="GO:0003729">
    <property type="term" value="F:mRNA binding"/>
    <property type="evidence" value="ECO:0007669"/>
    <property type="project" value="TreeGrafter"/>
</dbReference>
<keyword evidence="3" id="KW-0648">Protein biosynthesis</keyword>
<dbReference type="GO" id="GO:0003743">
    <property type="term" value="F:translation initiation factor activity"/>
    <property type="evidence" value="ECO:0007669"/>
    <property type="project" value="UniProtKB-KW"/>
</dbReference>
<sequence>MPGKKSLKREEAPDRANVFGTEMKNKGSRKEAQVLKPSENAYKVKDKANDRMEELERHARVWCMLDHTYHASYALCTARSLLNKICPDNLAKIVDQLANITLHNAEELKHVIQIIFKKALAEPHYCDWAKLDCATYADMVYALKARYPEFPPESEGEKPATFTRVLLNNCQNEFENMPSTFEATDEERIKFPNVEDLQLELKRKKDMMLANMKFIGHLFLRQLLAVKVIGQVVHDLIGIKDGNSVPEEHMIECVCQLLEAIGHTLDENTHGENLMNSFQALQSQCLSAFSKRIRFAIEDLLDLRKNKWQKMLACTSRRILVAK</sequence>
<evidence type="ECO:0000256" key="4">
    <source>
        <dbReference type="SAM" id="MobiDB-lite"/>
    </source>
</evidence>
<dbReference type="EMBL" id="CAJNJA010007031">
    <property type="protein sequence ID" value="CAE7219185.1"/>
    <property type="molecule type" value="Genomic_DNA"/>
</dbReference>
<dbReference type="Pfam" id="PF02854">
    <property type="entry name" value="MIF4G"/>
    <property type="match status" value="1"/>
</dbReference>
<dbReference type="InterPro" id="IPR003890">
    <property type="entry name" value="MIF4G-like_typ-3"/>
</dbReference>
<evidence type="ECO:0000313" key="6">
    <source>
        <dbReference type="EMBL" id="CAE7219185.1"/>
    </source>
</evidence>
<comment type="caution">
    <text evidence="6">The sequence shown here is derived from an EMBL/GenBank/DDBJ whole genome shotgun (WGS) entry which is preliminary data.</text>
</comment>
<feature type="compositionally biased region" description="Basic and acidic residues" evidence="4">
    <location>
        <begin position="23"/>
        <end position="33"/>
    </location>
</feature>
<proteinExistence type="inferred from homology"/>
<gene>
    <name evidence="6" type="ORF">SNEC2469_LOCUS2701</name>
</gene>
<dbReference type="SMART" id="SM00543">
    <property type="entry name" value="MIF4G"/>
    <property type="match status" value="1"/>
</dbReference>
<dbReference type="Proteomes" id="UP000601435">
    <property type="component" value="Unassembled WGS sequence"/>
</dbReference>
<feature type="domain" description="MIF4G" evidence="5">
    <location>
        <begin position="75"/>
        <end position="307"/>
    </location>
</feature>